<proteinExistence type="predicted"/>
<organism evidence="1 2">
    <name type="scientific">Pseudomonas helleri</name>
    <dbReference type="NCBI Taxonomy" id="1608996"/>
    <lineage>
        <taxon>Bacteria</taxon>
        <taxon>Pseudomonadati</taxon>
        <taxon>Pseudomonadota</taxon>
        <taxon>Gammaproteobacteria</taxon>
        <taxon>Pseudomonadales</taxon>
        <taxon>Pseudomonadaceae</taxon>
        <taxon>Pseudomonas</taxon>
    </lineage>
</organism>
<name>A0A6L5HPY9_9PSED</name>
<reference evidence="1 2" key="1">
    <citation type="submission" date="2019-10" db="EMBL/GenBank/DDBJ databases">
        <title>Evaluation of single-gene subtyping targets for Pseudomonas.</title>
        <authorList>
            <person name="Reichler S.J."/>
            <person name="Orsi R.H."/>
            <person name="Wiedmann M."/>
            <person name="Martin N.H."/>
            <person name="Murphy S.I."/>
        </authorList>
    </citation>
    <scope>NUCLEOTIDE SEQUENCE [LARGE SCALE GENOMIC DNA]</scope>
    <source>
        <strain evidence="1 2">FSL R10-1637</strain>
    </source>
</reference>
<evidence type="ECO:0000313" key="1">
    <source>
        <dbReference type="EMBL" id="MQU05330.1"/>
    </source>
</evidence>
<sequence>MPLHHPAYQNPDALWRNVKGPSAFNPRTRGELKAELLDRSPFAAQEMTFASSHKKIIVTAEFDEFGSKAYRAIALTLDINIQSGIYLFKQGEPGPVQGMSYIEYVEVDGREMYHLNQANVGTLHLSVIESCYSARLFTFEGSDHKGEALEMCGDFTITPPHASF</sequence>
<gene>
    <name evidence="1" type="ORF">GHO27_06480</name>
</gene>
<dbReference type="Proteomes" id="UP000478064">
    <property type="component" value="Unassembled WGS sequence"/>
</dbReference>
<accession>A0A6L5HPY9</accession>
<evidence type="ECO:0000313" key="2">
    <source>
        <dbReference type="Proteomes" id="UP000478064"/>
    </source>
</evidence>
<comment type="caution">
    <text evidence="1">The sequence shown here is derived from an EMBL/GenBank/DDBJ whole genome shotgun (WGS) entry which is preliminary data.</text>
</comment>
<protein>
    <submittedName>
        <fullName evidence="1">Uncharacterized protein</fullName>
    </submittedName>
</protein>
<dbReference type="EMBL" id="WIVU01000008">
    <property type="protein sequence ID" value="MQU05330.1"/>
    <property type="molecule type" value="Genomic_DNA"/>
</dbReference>
<dbReference type="AlphaFoldDB" id="A0A6L5HPY9"/>
<dbReference type="RefSeq" id="WP_153373361.1">
    <property type="nucleotide sequence ID" value="NZ_WIVU01000008.1"/>
</dbReference>